<keyword evidence="4" id="KW-1133">Transmembrane helix</keyword>
<evidence type="ECO:0000313" key="7">
    <source>
        <dbReference type="Proteomes" id="UP000050360"/>
    </source>
</evidence>
<evidence type="ECO:0000256" key="3">
    <source>
        <dbReference type="ARBA" id="ARBA00023098"/>
    </source>
</evidence>
<comment type="caution">
    <text evidence="6">The sequence shown here is derived from an EMBL/GenBank/DDBJ whole genome shotgun (WGS) entry which is preliminary data.</text>
</comment>
<evidence type="ECO:0000256" key="2">
    <source>
        <dbReference type="ARBA" id="ARBA00022963"/>
    </source>
</evidence>
<dbReference type="InterPro" id="IPR050301">
    <property type="entry name" value="NTE"/>
</dbReference>
<dbReference type="Gene3D" id="3.40.1090.10">
    <property type="entry name" value="Cytosolic phospholipase A2 catalytic domain"/>
    <property type="match status" value="2"/>
</dbReference>
<proteinExistence type="predicted"/>
<protein>
    <submittedName>
        <fullName evidence="6">Patatin-like phospholipase</fullName>
    </submittedName>
</protein>
<keyword evidence="3" id="KW-0443">Lipid metabolism</keyword>
<dbReference type="PANTHER" id="PTHR14226">
    <property type="entry name" value="NEUROPATHY TARGET ESTERASE/SWISS CHEESE D.MELANOGASTER"/>
    <property type="match status" value="1"/>
</dbReference>
<feature type="transmembrane region" description="Helical" evidence="4">
    <location>
        <begin position="33"/>
        <end position="55"/>
    </location>
</feature>
<dbReference type="InterPro" id="IPR016035">
    <property type="entry name" value="Acyl_Trfase/lysoPLipase"/>
</dbReference>
<keyword evidence="1" id="KW-0378">Hydrolase</keyword>
<sequence length="417" mass="47609">MVNIAIACQGGGSHTAFTAGVLKRILKENEKKYDIIALSGTSGGAICALLTWYGLLTEDSDKAIKLLDSFWRDISANTFGDMLLNEWIVETSYIQDKILVPQISPYDFLPFYQEYLKSLVEKQVDFKKINEFENPEPELIIGAVDVLSGNFSVFKNSMVSSDVIMASAAIPTFFRAVPVDTYLFSWDEIPGNDSVRLIDFLKKNYNIDWLKTAKIEKIDDNKTIRASVEGNYLSLSLNNEKNKANLKIDDVRTDEFIAKKEDDGTLNIIKKSQYWDGLFSQNPPLRDLVDGVNVKPDEIWVIQVNPEKIPKLPESVGAIRDRRNELAGNLSLYQELYFIEKVNEWIEKGLLKKGKYKHINVRFIKMLRELDVGTKLDRNPKFIQDMMIYGEEQAGEFIKQLPSEPVKKEEFGNVVYK</sequence>
<dbReference type="Pfam" id="PF01734">
    <property type="entry name" value="Patatin"/>
    <property type="match status" value="1"/>
</dbReference>
<dbReference type="Proteomes" id="UP000050360">
    <property type="component" value="Unassembled WGS sequence"/>
</dbReference>
<organism evidence="6 7">
    <name type="scientific">Candidatus Methanoperedens nitratireducens</name>
    <dbReference type="NCBI Taxonomy" id="1392998"/>
    <lineage>
        <taxon>Archaea</taxon>
        <taxon>Methanobacteriati</taxon>
        <taxon>Methanobacteriota</taxon>
        <taxon>Stenosarchaea group</taxon>
        <taxon>Methanomicrobia</taxon>
        <taxon>Methanosarcinales</taxon>
        <taxon>ANME-2 cluster</taxon>
        <taxon>Candidatus Methanoperedentaceae</taxon>
        <taxon>Candidatus Methanoperedens</taxon>
    </lineage>
</organism>
<keyword evidence="4" id="KW-0812">Transmembrane</keyword>
<name>A0A0P8CLP1_9EURY</name>
<dbReference type="PROSITE" id="PS51635">
    <property type="entry name" value="PNPLA"/>
    <property type="match status" value="1"/>
</dbReference>
<evidence type="ECO:0000256" key="1">
    <source>
        <dbReference type="ARBA" id="ARBA00022801"/>
    </source>
</evidence>
<dbReference type="AlphaFoldDB" id="A0A0P8CLP1"/>
<reference evidence="6 7" key="1">
    <citation type="submission" date="2015-09" db="EMBL/GenBank/DDBJ databases">
        <title>A metagenomics-based metabolic model of nitrate-dependent anaerobic oxidation of methane by Methanoperedens-like archaea.</title>
        <authorList>
            <person name="Arshad A."/>
            <person name="Speth D.R."/>
            <person name="De Graaf R.M."/>
            <person name="Op Den Camp H.J."/>
            <person name="Jetten M.S."/>
            <person name="Welte C.U."/>
        </authorList>
    </citation>
    <scope>NUCLEOTIDE SEQUENCE [LARGE SCALE GENOMIC DNA]</scope>
</reference>
<evidence type="ECO:0000259" key="5">
    <source>
        <dbReference type="PROSITE" id="PS51635"/>
    </source>
</evidence>
<keyword evidence="4" id="KW-0472">Membrane</keyword>
<keyword evidence="2" id="KW-0442">Lipid degradation</keyword>
<dbReference type="GO" id="GO:0016787">
    <property type="term" value="F:hydrolase activity"/>
    <property type="evidence" value="ECO:0007669"/>
    <property type="project" value="UniProtKB-KW"/>
</dbReference>
<dbReference type="EMBL" id="LKCM01000104">
    <property type="protein sequence ID" value="KPQ44179.1"/>
    <property type="molecule type" value="Genomic_DNA"/>
</dbReference>
<accession>A0A0P8CLP1</accession>
<gene>
    <name evidence="6" type="ORF">MPEBLZ_01242</name>
</gene>
<evidence type="ECO:0000256" key="4">
    <source>
        <dbReference type="SAM" id="Phobius"/>
    </source>
</evidence>
<dbReference type="SUPFAM" id="SSF52151">
    <property type="entry name" value="FabD/lysophospholipase-like"/>
    <property type="match status" value="1"/>
</dbReference>
<dbReference type="GO" id="GO:0016042">
    <property type="term" value="P:lipid catabolic process"/>
    <property type="evidence" value="ECO:0007669"/>
    <property type="project" value="UniProtKB-KW"/>
</dbReference>
<dbReference type="PATRIC" id="fig|1719120.3.peg.1332"/>
<dbReference type="InterPro" id="IPR002641">
    <property type="entry name" value="PNPLA_dom"/>
</dbReference>
<dbReference type="PANTHER" id="PTHR14226:SF78">
    <property type="entry name" value="SLR0060 PROTEIN"/>
    <property type="match status" value="1"/>
</dbReference>
<evidence type="ECO:0000313" key="6">
    <source>
        <dbReference type="EMBL" id="KPQ44179.1"/>
    </source>
</evidence>
<feature type="domain" description="PNPLA" evidence="5">
    <location>
        <begin position="6"/>
        <end position="195"/>
    </location>
</feature>